<dbReference type="EMBL" id="JAAAHW010009955">
    <property type="protein sequence ID" value="KAF9933520.1"/>
    <property type="molecule type" value="Genomic_DNA"/>
</dbReference>
<dbReference type="GO" id="GO:0035091">
    <property type="term" value="F:phosphatidylinositol binding"/>
    <property type="evidence" value="ECO:0007669"/>
    <property type="project" value="InterPro"/>
</dbReference>
<dbReference type="Proteomes" id="UP000749646">
    <property type="component" value="Unassembled WGS sequence"/>
</dbReference>
<keyword evidence="3" id="KW-1185">Reference proteome</keyword>
<protein>
    <recommendedName>
        <fullName evidence="4">PX domain-containing protein</fullName>
    </recommendedName>
</protein>
<feature type="compositionally biased region" description="Polar residues" evidence="1">
    <location>
        <begin position="9"/>
        <end position="25"/>
    </location>
</feature>
<proteinExistence type="predicted"/>
<gene>
    <name evidence="2" type="ORF">BGZ65_004084</name>
</gene>
<sequence>MTLKEKGKSTTLTTKISRTSKPLNTSTTVNAQATRMNNAGETAATNVAGGTSNSKSEISLPRLKSSGIVLFVTKAVCLQRKEELDRYLQELFNGAAALSHDLGPMITHSRLVAEFFGIWKTDMGAHFRQEVHTPFAVQAASSTTRATVNRTGAAATITTFTAAPVIPLTSESSKDQIKEEDKEEEEKENKMSMVLSTDNRNRSPRPFPHIHPTVERSSPSSHSISDDEEDDSILEISASSFPAVPTSIPSASVFSSHSCSSSTLVNIERPQNQLQNTNPIMTLPHLSRYNTSSSLVALSPKHLKNDSLRSSSGWSLELAAQLIGATPQQQQQQQQQRQYQPLRPSAVGDIMDSAMASPTEETSCAVIGNNLAQLAATTVVPVAAGSHGCKTVSTSSMEPVVDNTTRTIKKNKSLRCIDTSNPSRTPHQQQQEANMLVDTQNRDELRPTPEGLKSGSDSATTHGITLPSLCSTATPSSPSAQAPRPPQAGLPKSKLMKRSKTIVFRPESKDS</sequence>
<dbReference type="AlphaFoldDB" id="A0A9P6IKE5"/>
<reference evidence="2" key="1">
    <citation type="journal article" date="2020" name="Fungal Divers.">
        <title>Resolving the Mortierellaceae phylogeny through synthesis of multi-gene phylogenetics and phylogenomics.</title>
        <authorList>
            <person name="Vandepol N."/>
            <person name="Liber J."/>
            <person name="Desiro A."/>
            <person name="Na H."/>
            <person name="Kennedy M."/>
            <person name="Barry K."/>
            <person name="Grigoriev I.V."/>
            <person name="Miller A.N."/>
            <person name="O'Donnell K."/>
            <person name="Stajich J.E."/>
            <person name="Bonito G."/>
        </authorList>
    </citation>
    <scope>NUCLEOTIDE SEQUENCE</scope>
    <source>
        <strain evidence="2">MES-2147</strain>
    </source>
</reference>
<comment type="caution">
    <text evidence="2">The sequence shown here is derived from an EMBL/GenBank/DDBJ whole genome shotgun (WGS) entry which is preliminary data.</text>
</comment>
<name>A0A9P6IKE5_9FUNG</name>
<evidence type="ECO:0000313" key="2">
    <source>
        <dbReference type="EMBL" id="KAF9933520.1"/>
    </source>
</evidence>
<feature type="region of interest" description="Disordered" evidence="1">
    <location>
        <begin position="168"/>
        <end position="230"/>
    </location>
</feature>
<feature type="region of interest" description="Disordered" evidence="1">
    <location>
        <begin position="1"/>
        <end position="25"/>
    </location>
</feature>
<organism evidence="2 3">
    <name type="scientific">Modicella reniformis</name>
    <dbReference type="NCBI Taxonomy" id="1440133"/>
    <lineage>
        <taxon>Eukaryota</taxon>
        <taxon>Fungi</taxon>
        <taxon>Fungi incertae sedis</taxon>
        <taxon>Mucoromycota</taxon>
        <taxon>Mortierellomycotina</taxon>
        <taxon>Mortierellomycetes</taxon>
        <taxon>Mortierellales</taxon>
        <taxon>Mortierellaceae</taxon>
        <taxon>Modicella</taxon>
    </lineage>
</organism>
<dbReference type="Gene3D" id="3.30.1520.10">
    <property type="entry name" value="Phox-like domain"/>
    <property type="match status" value="1"/>
</dbReference>
<evidence type="ECO:0000256" key="1">
    <source>
        <dbReference type="SAM" id="MobiDB-lite"/>
    </source>
</evidence>
<evidence type="ECO:0008006" key="4">
    <source>
        <dbReference type="Google" id="ProtNLM"/>
    </source>
</evidence>
<feature type="compositionally biased region" description="Low complexity" evidence="1">
    <location>
        <begin position="471"/>
        <end position="482"/>
    </location>
</feature>
<accession>A0A9P6IKE5</accession>
<feature type="region of interest" description="Disordered" evidence="1">
    <location>
        <begin position="438"/>
        <end position="511"/>
    </location>
</feature>
<evidence type="ECO:0000313" key="3">
    <source>
        <dbReference type="Proteomes" id="UP000749646"/>
    </source>
</evidence>
<dbReference type="InterPro" id="IPR036871">
    <property type="entry name" value="PX_dom_sf"/>
</dbReference>
<dbReference type="OrthoDB" id="2448411at2759"/>